<keyword evidence="7 13" id="KW-0378">Hydrolase</keyword>
<comment type="function">
    <text evidence="13">CRISPR (clustered regularly interspaced short palindromic repeat) is an adaptive immune system that provides protection against mobile genetic elements (viruses, transposable elements and conjugative plasmids). CRISPR clusters contain sequences complementary to antecedent mobile elements and target invading nucleic acids. CRISPR clusters are transcribed and processed into CRISPR RNA (crRNA).</text>
</comment>
<proteinExistence type="inferred from homology"/>
<evidence type="ECO:0000259" key="14">
    <source>
        <dbReference type="Pfam" id="PF01930"/>
    </source>
</evidence>
<dbReference type="GO" id="GO:0046872">
    <property type="term" value="F:metal ion binding"/>
    <property type="evidence" value="ECO:0007669"/>
    <property type="project" value="UniProtKB-KW"/>
</dbReference>
<feature type="domain" description="DUF83" evidence="14">
    <location>
        <begin position="8"/>
        <end position="184"/>
    </location>
</feature>
<dbReference type="EMBL" id="DF820481">
    <property type="protein sequence ID" value="GAK61629.1"/>
    <property type="molecule type" value="Genomic_DNA"/>
</dbReference>
<evidence type="ECO:0000256" key="4">
    <source>
        <dbReference type="ARBA" id="ARBA00020049"/>
    </source>
</evidence>
<evidence type="ECO:0000256" key="7">
    <source>
        <dbReference type="ARBA" id="ARBA00022801"/>
    </source>
</evidence>
<name>A0A081CAM4_VECG1</name>
<keyword evidence="11 13" id="KW-0051">Antiviral defense</keyword>
<evidence type="ECO:0000256" key="1">
    <source>
        <dbReference type="ARBA" id="ARBA00001966"/>
    </source>
</evidence>
<reference evidence="15 16" key="1">
    <citation type="journal article" date="2015" name="PeerJ">
        <title>First genomic representation of candidate bacterial phylum KSB3 points to enhanced environmental sensing as a trigger of wastewater bulking.</title>
        <authorList>
            <person name="Sekiguchi Y."/>
            <person name="Ohashi A."/>
            <person name="Parks D.H."/>
            <person name="Yamauchi T."/>
            <person name="Tyson G.W."/>
            <person name="Hugenholtz P."/>
        </authorList>
    </citation>
    <scope>NUCLEOTIDE SEQUENCE [LARGE SCALE GENOMIC DNA]</scope>
</reference>
<keyword evidence="5 13" id="KW-0540">Nuclease</keyword>
<dbReference type="Gene3D" id="3.90.320.10">
    <property type="match status" value="1"/>
</dbReference>
<evidence type="ECO:0000256" key="6">
    <source>
        <dbReference type="ARBA" id="ARBA00022723"/>
    </source>
</evidence>
<dbReference type="GO" id="GO:0051607">
    <property type="term" value="P:defense response to virus"/>
    <property type="evidence" value="ECO:0007669"/>
    <property type="project" value="UniProtKB-KW"/>
</dbReference>
<dbReference type="NCBIfam" id="TIGR00372">
    <property type="entry name" value="cas4"/>
    <property type="match status" value="1"/>
</dbReference>
<keyword evidence="12 13" id="KW-0464">Manganese</keyword>
<comment type="cofactor">
    <cofactor evidence="13">
        <name>iron-sulfur cluster</name>
        <dbReference type="ChEBI" id="CHEBI:30408"/>
    </cofactor>
</comment>
<dbReference type="PANTHER" id="PTHR36531:SF6">
    <property type="entry name" value="DNA REPLICATION ATP-DEPENDENT HELICASE_NUCLEASE DNA2"/>
    <property type="match status" value="1"/>
</dbReference>
<keyword evidence="8 13" id="KW-0269">Exonuclease</keyword>
<evidence type="ECO:0000256" key="2">
    <source>
        <dbReference type="ARBA" id="ARBA00009189"/>
    </source>
</evidence>
<keyword evidence="6 13" id="KW-0479">Metal-binding</keyword>
<comment type="cofactor">
    <cofactor evidence="13">
        <name>Mg(2+)</name>
        <dbReference type="ChEBI" id="CHEBI:18420"/>
    </cofactor>
    <cofactor evidence="13">
        <name>Mn(2+)</name>
        <dbReference type="ChEBI" id="CHEBI:29035"/>
    </cofactor>
    <text evidence="13">Mg(2+) or Mn(2+) required for ssDNA cleavage activity.</text>
</comment>
<evidence type="ECO:0000256" key="9">
    <source>
        <dbReference type="ARBA" id="ARBA00023004"/>
    </source>
</evidence>
<dbReference type="PANTHER" id="PTHR36531">
    <property type="entry name" value="CRISPR-ASSOCIATED EXONUCLEASE CAS4"/>
    <property type="match status" value="1"/>
</dbReference>
<dbReference type="GO" id="GO:0004527">
    <property type="term" value="F:exonuclease activity"/>
    <property type="evidence" value="ECO:0007669"/>
    <property type="project" value="UniProtKB-KW"/>
</dbReference>
<dbReference type="HOGENOM" id="CLU_102055_1_1_0"/>
<dbReference type="AlphaFoldDB" id="A0A081CAM4"/>
<keyword evidence="16" id="KW-1185">Reference proteome</keyword>
<dbReference type="Proteomes" id="UP000030661">
    <property type="component" value="Unassembled WGS sequence"/>
</dbReference>
<dbReference type="InterPro" id="IPR022765">
    <property type="entry name" value="Dna2/Cas4_DUF83"/>
</dbReference>
<evidence type="ECO:0000256" key="3">
    <source>
        <dbReference type="ARBA" id="ARBA00012768"/>
    </source>
</evidence>
<protein>
    <recommendedName>
        <fullName evidence="4 13">CRISPR-associated exonuclease Cas4</fullName>
        <ecNumber evidence="3 13">3.1.12.1</ecNumber>
    </recommendedName>
</protein>
<keyword evidence="9 13" id="KW-0408">Iron</keyword>
<evidence type="ECO:0000313" key="15">
    <source>
        <dbReference type="EMBL" id="GAK61629.1"/>
    </source>
</evidence>
<comment type="similarity">
    <text evidence="2 13">Belongs to the CRISPR-associated exonuclease Cas4 family.</text>
</comment>
<evidence type="ECO:0000256" key="8">
    <source>
        <dbReference type="ARBA" id="ARBA00022839"/>
    </source>
</evidence>
<gene>
    <name evidence="15" type="ORF">U27_01530</name>
</gene>
<evidence type="ECO:0000256" key="11">
    <source>
        <dbReference type="ARBA" id="ARBA00023118"/>
    </source>
</evidence>
<dbReference type="InterPro" id="IPR011604">
    <property type="entry name" value="PDDEXK-like_dom_sf"/>
</dbReference>
<sequence length="198" mass="22894">MEKEPLQISMLNEFAYCPKSAWYLLTHKGLPETADTVAGMLRHERADSSVRTVAGDLIQTRTVYLYSDTYGLSGIADVVEEKQGQLYPVEYKKGEQGDWKNHQVQLCAQALCLEEMLRLRRQIRVGYLYYMASGARQKVHLSRSLRSATVHTIEGLRKLMDTTHSPKVSYSAKCPRCSWYRACLSKEVEILNKRQRWW</sequence>
<dbReference type="STRING" id="1499967.U27_01530"/>
<keyword evidence="10 13" id="KW-0411">Iron-sulfur</keyword>
<dbReference type="eggNOG" id="COG1468">
    <property type="taxonomic scope" value="Bacteria"/>
</dbReference>
<evidence type="ECO:0000313" key="16">
    <source>
        <dbReference type="Proteomes" id="UP000030661"/>
    </source>
</evidence>
<evidence type="ECO:0000256" key="10">
    <source>
        <dbReference type="ARBA" id="ARBA00023014"/>
    </source>
</evidence>
<comment type="cofactor">
    <cofactor evidence="1">
        <name>[4Fe-4S] cluster</name>
        <dbReference type="ChEBI" id="CHEBI:49883"/>
    </cofactor>
</comment>
<dbReference type="InterPro" id="IPR013343">
    <property type="entry name" value="CRISPR-assoc_prot_Cas4"/>
</dbReference>
<evidence type="ECO:0000256" key="5">
    <source>
        <dbReference type="ARBA" id="ARBA00022722"/>
    </source>
</evidence>
<organism evidence="15 16">
    <name type="scientific">Vecturithrix granuli</name>
    <dbReference type="NCBI Taxonomy" id="1499967"/>
    <lineage>
        <taxon>Bacteria</taxon>
        <taxon>Candidatus Moduliflexota</taxon>
        <taxon>Candidatus Vecturitrichia</taxon>
        <taxon>Candidatus Vecturitrichales</taxon>
        <taxon>Candidatus Vecturitrichaceae</taxon>
        <taxon>Candidatus Vecturithrix</taxon>
    </lineage>
</organism>
<evidence type="ECO:0000256" key="13">
    <source>
        <dbReference type="RuleBase" id="RU365022"/>
    </source>
</evidence>
<dbReference type="InterPro" id="IPR051827">
    <property type="entry name" value="Cas4_exonuclease"/>
</dbReference>
<evidence type="ECO:0000256" key="12">
    <source>
        <dbReference type="ARBA" id="ARBA00023211"/>
    </source>
</evidence>
<dbReference type="Pfam" id="PF01930">
    <property type="entry name" value="Cas_Cas4"/>
    <property type="match status" value="1"/>
</dbReference>
<accession>A0A081CAM4</accession>
<dbReference type="EC" id="3.1.12.1" evidence="3 13"/>
<dbReference type="GO" id="GO:0051536">
    <property type="term" value="F:iron-sulfur cluster binding"/>
    <property type="evidence" value="ECO:0007669"/>
    <property type="project" value="UniProtKB-KW"/>
</dbReference>